<dbReference type="InterPro" id="IPR050879">
    <property type="entry name" value="Acyltransferase_3"/>
</dbReference>
<evidence type="ECO:0000313" key="3">
    <source>
        <dbReference type="EMBL" id="KAG8462865.1"/>
    </source>
</evidence>
<proteinExistence type="predicted"/>
<dbReference type="AlphaFoldDB" id="A0A8J5XP57"/>
<feature type="transmembrane region" description="Helical" evidence="1">
    <location>
        <begin position="43"/>
        <end position="67"/>
    </location>
</feature>
<feature type="transmembrane region" description="Helical" evidence="1">
    <location>
        <begin position="297"/>
        <end position="319"/>
    </location>
</feature>
<feature type="transmembrane region" description="Helical" evidence="1">
    <location>
        <begin position="256"/>
        <end position="277"/>
    </location>
</feature>
<dbReference type="GO" id="GO:0016747">
    <property type="term" value="F:acyltransferase activity, transferring groups other than amino-acyl groups"/>
    <property type="evidence" value="ECO:0007669"/>
    <property type="project" value="InterPro"/>
</dbReference>
<dbReference type="OMA" id="ITHHAYR"/>
<accession>A0A8J5XP57</accession>
<keyword evidence="4" id="KW-1185">Reference proteome</keyword>
<feature type="transmembrane region" description="Helical" evidence="1">
    <location>
        <begin position="331"/>
        <end position="349"/>
    </location>
</feature>
<feature type="transmembrane region" description="Helical" evidence="1">
    <location>
        <begin position="361"/>
        <end position="384"/>
    </location>
</feature>
<keyword evidence="1" id="KW-0472">Membrane</keyword>
<evidence type="ECO:0000313" key="4">
    <source>
        <dbReference type="Proteomes" id="UP000751190"/>
    </source>
</evidence>
<keyword evidence="1" id="KW-1133">Transmembrane helix</keyword>
<feature type="transmembrane region" description="Helical" evidence="1">
    <location>
        <begin position="87"/>
        <end position="108"/>
    </location>
</feature>
<protein>
    <recommendedName>
        <fullName evidence="2">Acyltransferase 3 domain-containing protein</fullName>
    </recommendedName>
</protein>
<reference evidence="3" key="1">
    <citation type="submission" date="2021-05" db="EMBL/GenBank/DDBJ databases">
        <title>The genome of the haptophyte Pavlova lutheri (Diacronema luteri, Pavlovales) - a model for lipid biosynthesis in eukaryotic algae.</title>
        <authorList>
            <person name="Hulatt C.J."/>
            <person name="Posewitz M.C."/>
        </authorList>
    </citation>
    <scope>NUCLEOTIDE SEQUENCE</scope>
    <source>
        <strain evidence="3">NIVA-4/92</strain>
    </source>
</reference>
<feature type="transmembrane region" description="Helical" evidence="1">
    <location>
        <begin position="152"/>
        <end position="168"/>
    </location>
</feature>
<feature type="domain" description="Acyltransferase 3" evidence="2">
    <location>
        <begin position="18"/>
        <end position="377"/>
    </location>
</feature>
<sequence length="483" mass="51024">MPAPGRTTSSGRPILTQLAGLRAAASFWILLRHFLGAPRAPGAWLIERACVPTGSFILLSGFVTHYAYMGKRYETQTQVLRYYARRFGAILFSYYASTMLMLLFSILACRAHSCIGGTAAIGPAHAAVKTALTFLMLQSFEPLMPSYPNGPAWTISTMGLLWLLYPKLQAWLRRPLQARPFALAAGAAIACQLPMVLAFFAGCVAPGLGKPYFVSEAASLVGYHFPPLRLADFVLGMALAQALADGRAAPERRAWAWLADGAAFAVWAVCACVPWDARSEPFPTSGYEPLFIGGMQPLIGLFIFASSCPGGELSAWGAIFRHPVLQGLGEYSFQVYLWHWPIGLIFKGVEIAVAGNTGQGMAGSFFISYILTTYVASAAVSGYAEEPFRKWLRARIDAWAARQDALAAAASKGDECVAGEGSAGGAGAARVQEGGVELAGGAPPGDGALALEEGTGAGAAALLDPAAARSDSQAVGDVRTVQL</sequence>
<comment type="caution">
    <text evidence="3">The sequence shown here is derived from an EMBL/GenBank/DDBJ whole genome shotgun (WGS) entry which is preliminary data.</text>
</comment>
<evidence type="ECO:0000259" key="2">
    <source>
        <dbReference type="Pfam" id="PF01757"/>
    </source>
</evidence>
<gene>
    <name evidence="3" type="ORF">KFE25_001638</name>
</gene>
<organism evidence="3 4">
    <name type="scientific">Diacronema lutheri</name>
    <name type="common">Unicellular marine alga</name>
    <name type="synonym">Monochrysis lutheri</name>
    <dbReference type="NCBI Taxonomy" id="2081491"/>
    <lineage>
        <taxon>Eukaryota</taxon>
        <taxon>Haptista</taxon>
        <taxon>Haptophyta</taxon>
        <taxon>Pavlovophyceae</taxon>
        <taxon>Pavlovales</taxon>
        <taxon>Pavlovaceae</taxon>
        <taxon>Diacronema</taxon>
    </lineage>
</organism>
<dbReference type="PANTHER" id="PTHR23028">
    <property type="entry name" value="ACETYLTRANSFERASE"/>
    <property type="match status" value="1"/>
</dbReference>
<name>A0A8J5XP57_DIALT</name>
<feature type="transmembrane region" description="Helical" evidence="1">
    <location>
        <begin position="180"/>
        <end position="208"/>
    </location>
</feature>
<dbReference type="Proteomes" id="UP000751190">
    <property type="component" value="Unassembled WGS sequence"/>
</dbReference>
<dbReference type="EMBL" id="JAGTXO010000018">
    <property type="protein sequence ID" value="KAG8462865.1"/>
    <property type="molecule type" value="Genomic_DNA"/>
</dbReference>
<keyword evidence="1" id="KW-0812">Transmembrane</keyword>
<dbReference type="InterPro" id="IPR002656">
    <property type="entry name" value="Acyl_transf_3_dom"/>
</dbReference>
<dbReference type="OrthoDB" id="439920at2759"/>
<evidence type="ECO:0000256" key="1">
    <source>
        <dbReference type="SAM" id="Phobius"/>
    </source>
</evidence>
<dbReference type="Pfam" id="PF01757">
    <property type="entry name" value="Acyl_transf_3"/>
    <property type="match status" value="1"/>
</dbReference>